<dbReference type="GO" id="GO:0008270">
    <property type="term" value="F:zinc ion binding"/>
    <property type="evidence" value="ECO:0007669"/>
    <property type="project" value="InterPro"/>
</dbReference>
<dbReference type="AlphaFoldDB" id="A0A8J2VPB9"/>
<evidence type="ECO:0000313" key="3">
    <source>
        <dbReference type="EMBL" id="GGE36102.1"/>
    </source>
</evidence>
<dbReference type="EMBL" id="BMCP01000001">
    <property type="protein sequence ID" value="GGE36102.1"/>
    <property type="molecule type" value="Genomic_DNA"/>
</dbReference>
<dbReference type="GO" id="GO:0004519">
    <property type="term" value="F:endonuclease activity"/>
    <property type="evidence" value="ECO:0007669"/>
    <property type="project" value="InterPro"/>
</dbReference>
<dbReference type="CDD" id="cd00085">
    <property type="entry name" value="HNHc"/>
    <property type="match status" value="1"/>
</dbReference>
<reference evidence="3" key="2">
    <citation type="submission" date="2020-09" db="EMBL/GenBank/DDBJ databases">
        <authorList>
            <person name="Sun Q."/>
            <person name="Sedlacek I."/>
        </authorList>
    </citation>
    <scope>NUCLEOTIDE SEQUENCE</scope>
    <source>
        <strain evidence="3">CCM 7684</strain>
    </source>
</reference>
<dbReference type="InterPro" id="IPR052892">
    <property type="entry name" value="NA-targeting_endonuclease"/>
</dbReference>
<protein>
    <recommendedName>
        <fullName evidence="2">HNH nuclease domain-containing protein</fullName>
    </recommendedName>
</protein>
<name>A0A8J2VPB9_9RHOB</name>
<dbReference type="InterPro" id="IPR003615">
    <property type="entry name" value="HNH_nuc"/>
</dbReference>
<dbReference type="GO" id="GO:0003676">
    <property type="term" value="F:nucleic acid binding"/>
    <property type="evidence" value="ECO:0007669"/>
    <property type="project" value="InterPro"/>
</dbReference>
<dbReference type="Pfam" id="PF01844">
    <property type="entry name" value="HNH"/>
    <property type="match status" value="1"/>
</dbReference>
<dbReference type="SMART" id="SM00507">
    <property type="entry name" value="HNHc"/>
    <property type="match status" value="1"/>
</dbReference>
<dbReference type="RefSeq" id="WP_188408745.1">
    <property type="nucleotide sequence ID" value="NZ_BMCP01000001.1"/>
</dbReference>
<evidence type="ECO:0000259" key="2">
    <source>
        <dbReference type="SMART" id="SM00507"/>
    </source>
</evidence>
<reference evidence="3" key="1">
    <citation type="journal article" date="2014" name="Int. J. Syst. Evol. Microbiol.">
        <title>Complete genome sequence of Corynebacterium casei LMG S-19264T (=DSM 44701T), isolated from a smear-ripened cheese.</title>
        <authorList>
            <consortium name="US DOE Joint Genome Institute (JGI-PGF)"/>
            <person name="Walter F."/>
            <person name="Albersmeier A."/>
            <person name="Kalinowski J."/>
            <person name="Ruckert C."/>
        </authorList>
    </citation>
    <scope>NUCLEOTIDE SEQUENCE</scope>
    <source>
        <strain evidence="3">CCM 7684</strain>
    </source>
</reference>
<dbReference type="PANTHER" id="PTHR33877">
    <property type="entry name" value="SLL1193 PROTEIN"/>
    <property type="match status" value="1"/>
</dbReference>
<dbReference type="PANTHER" id="PTHR33877:SF2">
    <property type="entry name" value="OS07G0170200 PROTEIN"/>
    <property type="match status" value="1"/>
</dbReference>
<keyword evidence="4" id="KW-1185">Reference proteome</keyword>
<feature type="domain" description="HNH nuclease" evidence="2">
    <location>
        <begin position="9"/>
        <end position="62"/>
    </location>
</feature>
<evidence type="ECO:0000313" key="4">
    <source>
        <dbReference type="Proteomes" id="UP000602745"/>
    </source>
</evidence>
<accession>A0A8J2VPB9</accession>
<sequence length="110" mass="12686">MSRREFSNPTKRDAAARANGHCEECGMRLRFGEFHYDHILPCALGGEATLENCQVLCHPCHKHKTSKQDVPQIAKMKRQRDAARGIRRNKQKIKGWQKFDGTPVRASRER</sequence>
<organism evidence="3 4">
    <name type="scientific">Agaricicola taiwanensis</name>
    <dbReference type="NCBI Taxonomy" id="591372"/>
    <lineage>
        <taxon>Bacteria</taxon>
        <taxon>Pseudomonadati</taxon>
        <taxon>Pseudomonadota</taxon>
        <taxon>Alphaproteobacteria</taxon>
        <taxon>Rhodobacterales</taxon>
        <taxon>Paracoccaceae</taxon>
        <taxon>Agaricicola</taxon>
    </lineage>
</organism>
<comment type="caution">
    <text evidence="3">The sequence shown here is derived from an EMBL/GenBank/DDBJ whole genome shotgun (WGS) entry which is preliminary data.</text>
</comment>
<dbReference type="Gene3D" id="1.10.30.50">
    <property type="match status" value="1"/>
</dbReference>
<feature type="compositionally biased region" description="Basic residues" evidence="1">
    <location>
        <begin position="85"/>
        <end position="95"/>
    </location>
</feature>
<feature type="region of interest" description="Disordered" evidence="1">
    <location>
        <begin position="67"/>
        <end position="110"/>
    </location>
</feature>
<dbReference type="Proteomes" id="UP000602745">
    <property type="component" value="Unassembled WGS sequence"/>
</dbReference>
<evidence type="ECO:0000256" key="1">
    <source>
        <dbReference type="SAM" id="MobiDB-lite"/>
    </source>
</evidence>
<dbReference type="InterPro" id="IPR002711">
    <property type="entry name" value="HNH"/>
</dbReference>
<proteinExistence type="predicted"/>
<gene>
    <name evidence="3" type="ORF">GCM10007276_11970</name>
</gene>